<sequence length="105" mass="11509">MAKSRWRWRNLAAGGGALPAAPARRLFWLPRPVENFRYRTLSSPTSPASARFRSRNNAAPLRLDHLTFTIGLLETTLCPENAHSTSAGGQVSGKHVLRATPRFGG</sequence>
<evidence type="ECO:0000313" key="3">
    <source>
        <dbReference type="Proteomes" id="UP000325008"/>
    </source>
</evidence>
<feature type="region of interest" description="Disordered" evidence="1">
    <location>
        <begin position="82"/>
        <end position="105"/>
    </location>
</feature>
<protein>
    <submittedName>
        <fullName evidence="2">Uncharacterized protein</fullName>
    </submittedName>
</protein>
<dbReference type="EMBL" id="OOIQ01000021">
    <property type="protein sequence ID" value="SPO48794.1"/>
    <property type="molecule type" value="Genomic_DNA"/>
</dbReference>
<name>A0A5C3FWP4_PSEA2</name>
<evidence type="ECO:0000256" key="1">
    <source>
        <dbReference type="SAM" id="MobiDB-lite"/>
    </source>
</evidence>
<organism evidence="2 3">
    <name type="scientific">Pseudozyma antarctica</name>
    <name type="common">Yeast</name>
    <name type="synonym">Candida antarctica</name>
    <dbReference type="NCBI Taxonomy" id="84753"/>
    <lineage>
        <taxon>Eukaryota</taxon>
        <taxon>Fungi</taxon>
        <taxon>Dikarya</taxon>
        <taxon>Basidiomycota</taxon>
        <taxon>Ustilaginomycotina</taxon>
        <taxon>Ustilaginomycetes</taxon>
        <taxon>Ustilaginales</taxon>
        <taxon>Ustilaginaceae</taxon>
        <taxon>Moesziomyces</taxon>
    </lineage>
</organism>
<comment type="caution">
    <text evidence="2">The sequence shown here is derived from an EMBL/GenBank/DDBJ whole genome shotgun (WGS) entry which is preliminary data.</text>
</comment>
<dbReference type="Proteomes" id="UP000325008">
    <property type="component" value="Unassembled WGS sequence"/>
</dbReference>
<proteinExistence type="predicted"/>
<accession>A0A5C3FWP4</accession>
<gene>
    <name evidence="2" type="ORF">PSANT_06485</name>
</gene>
<keyword evidence="3" id="KW-1185">Reference proteome</keyword>
<dbReference type="AlphaFoldDB" id="A0A5C3FWP4"/>
<reference evidence="2" key="1">
    <citation type="submission" date="2018-03" db="EMBL/GenBank/DDBJ databases">
        <authorList>
            <person name="Guldener U."/>
        </authorList>
    </citation>
    <scope>NUCLEOTIDE SEQUENCE [LARGE SCALE GENOMIC DNA]</scope>
    <source>
        <strain evidence="2">ATCC34888</strain>
    </source>
</reference>
<evidence type="ECO:0000313" key="2">
    <source>
        <dbReference type="EMBL" id="SPO48794.1"/>
    </source>
</evidence>